<dbReference type="EMBL" id="JASBRG010000003">
    <property type="protein sequence ID" value="MDI3319486.1"/>
    <property type="molecule type" value="Genomic_DNA"/>
</dbReference>
<feature type="signal peptide" evidence="2">
    <location>
        <begin position="1"/>
        <end position="24"/>
    </location>
</feature>
<proteinExistence type="predicted"/>
<protein>
    <submittedName>
        <fullName evidence="3">Uncharacterized protein</fullName>
    </submittedName>
</protein>
<name>A0ABT6RAJ1_9BACT</name>
<evidence type="ECO:0000256" key="1">
    <source>
        <dbReference type="SAM" id="Phobius"/>
    </source>
</evidence>
<feature type="transmembrane region" description="Helical" evidence="1">
    <location>
        <begin position="73"/>
        <end position="95"/>
    </location>
</feature>
<organism evidence="3 4">
    <name type="scientific">Pinibacter soli</name>
    <dbReference type="NCBI Taxonomy" id="3044211"/>
    <lineage>
        <taxon>Bacteria</taxon>
        <taxon>Pseudomonadati</taxon>
        <taxon>Bacteroidota</taxon>
        <taxon>Chitinophagia</taxon>
        <taxon>Chitinophagales</taxon>
        <taxon>Chitinophagaceae</taxon>
        <taxon>Pinibacter</taxon>
    </lineage>
</organism>
<accession>A0ABT6RAJ1</accession>
<dbReference type="Proteomes" id="UP001226434">
    <property type="component" value="Unassembled WGS sequence"/>
</dbReference>
<gene>
    <name evidence="3" type="ORF">QJ048_06860</name>
</gene>
<feature type="transmembrane region" description="Helical" evidence="1">
    <location>
        <begin position="43"/>
        <end position="61"/>
    </location>
</feature>
<reference evidence="3 4" key="1">
    <citation type="submission" date="2023-05" db="EMBL/GenBank/DDBJ databases">
        <title>Genome sequence of Pinibacter sp. MAH-24.</title>
        <authorList>
            <person name="Huq M.A."/>
        </authorList>
    </citation>
    <scope>NUCLEOTIDE SEQUENCE [LARGE SCALE GENOMIC DNA]</scope>
    <source>
        <strain evidence="3 4">MAH-24</strain>
    </source>
</reference>
<keyword evidence="1" id="KW-0812">Transmembrane</keyword>
<comment type="caution">
    <text evidence="3">The sequence shown here is derived from an EMBL/GenBank/DDBJ whole genome shotgun (WGS) entry which is preliminary data.</text>
</comment>
<dbReference type="RefSeq" id="WP_282333602.1">
    <property type="nucleotide sequence ID" value="NZ_JASBRG010000003.1"/>
</dbReference>
<evidence type="ECO:0000313" key="4">
    <source>
        <dbReference type="Proteomes" id="UP001226434"/>
    </source>
</evidence>
<keyword evidence="1" id="KW-1133">Transmembrane helix</keyword>
<keyword evidence="4" id="KW-1185">Reference proteome</keyword>
<sequence length="134" mass="14449">MRKIVFCAMLVLSTVTSFSQQTTAKQAMTKQAHYLTKSRHQRTAAWILLGGGLTLGVYGVLWAGSAWNSDGPYYLWAIGGTAIVASVPLFIASAINKGKARKASAYLELQHAPMLTQNGTSLQNFPALSVKIAF</sequence>
<evidence type="ECO:0000313" key="3">
    <source>
        <dbReference type="EMBL" id="MDI3319486.1"/>
    </source>
</evidence>
<feature type="chain" id="PRO_5045329090" evidence="2">
    <location>
        <begin position="25"/>
        <end position="134"/>
    </location>
</feature>
<keyword evidence="2" id="KW-0732">Signal</keyword>
<keyword evidence="1" id="KW-0472">Membrane</keyword>
<evidence type="ECO:0000256" key="2">
    <source>
        <dbReference type="SAM" id="SignalP"/>
    </source>
</evidence>